<keyword evidence="4" id="KW-0804">Transcription</keyword>
<evidence type="ECO:0000313" key="7">
    <source>
        <dbReference type="EMBL" id="PHH79289.1"/>
    </source>
</evidence>
<comment type="caution">
    <text evidence="7">The sequence shown here is derived from an EMBL/GenBank/DDBJ whole genome shotgun (WGS) entry which is preliminary data.</text>
</comment>
<dbReference type="GO" id="GO:0005634">
    <property type="term" value="C:nucleus"/>
    <property type="evidence" value="ECO:0007669"/>
    <property type="project" value="UniProtKB-SubCell"/>
</dbReference>
<dbReference type="GO" id="GO:0000981">
    <property type="term" value="F:DNA-binding transcription factor activity, RNA polymerase II-specific"/>
    <property type="evidence" value="ECO:0007669"/>
    <property type="project" value="TreeGrafter"/>
</dbReference>
<dbReference type="GO" id="GO:0000976">
    <property type="term" value="F:transcription cis-regulatory region binding"/>
    <property type="evidence" value="ECO:0007669"/>
    <property type="project" value="TreeGrafter"/>
</dbReference>
<dbReference type="OrthoDB" id="1600564at2759"/>
<evidence type="ECO:0000256" key="1">
    <source>
        <dbReference type="ARBA" id="ARBA00004123"/>
    </source>
</evidence>
<dbReference type="PANTHER" id="PTHR31845">
    <property type="entry name" value="FINGER DOMAIN PROTEIN, PUTATIVE-RELATED"/>
    <property type="match status" value="1"/>
</dbReference>
<dbReference type="PANTHER" id="PTHR31845:SF10">
    <property type="entry name" value="ZN(II)2CYS6 TRANSCRIPTION FACTOR (EUROFUNG)"/>
    <property type="match status" value="1"/>
</dbReference>
<evidence type="ECO:0000313" key="8">
    <source>
        <dbReference type="Proteomes" id="UP000224854"/>
    </source>
</evidence>
<feature type="region of interest" description="Disordered" evidence="6">
    <location>
        <begin position="1"/>
        <end position="35"/>
    </location>
</feature>
<evidence type="ECO:0000256" key="2">
    <source>
        <dbReference type="ARBA" id="ARBA00023015"/>
    </source>
</evidence>
<keyword evidence="5" id="KW-0539">Nucleus</keyword>
<protein>
    <recommendedName>
        <fullName evidence="9">Transcription factor domain-containing protein</fullName>
    </recommendedName>
</protein>
<keyword evidence="8" id="KW-1185">Reference proteome</keyword>
<name>A0A2C5XUD1_9HYPO</name>
<evidence type="ECO:0008006" key="9">
    <source>
        <dbReference type="Google" id="ProtNLM"/>
    </source>
</evidence>
<dbReference type="EMBL" id="NJEU01000191">
    <property type="protein sequence ID" value="PHH79289.1"/>
    <property type="molecule type" value="Genomic_DNA"/>
</dbReference>
<keyword evidence="3" id="KW-0238">DNA-binding</keyword>
<evidence type="ECO:0000256" key="5">
    <source>
        <dbReference type="ARBA" id="ARBA00023242"/>
    </source>
</evidence>
<evidence type="ECO:0000256" key="4">
    <source>
        <dbReference type="ARBA" id="ARBA00023163"/>
    </source>
</evidence>
<keyword evidence="2" id="KW-0805">Transcription regulation</keyword>
<evidence type="ECO:0000256" key="6">
    <source>
        <dbReference type="SAM" id="MobiDB-lite"/>
    </source>
</evidence>
<dbReference type="InterPro" id="IPR051089">
    <property type="entry name" value="prtT"/>
</dbReference>
<evidence type="ECO:0000256" key="3">
    <source>
        <dbReference type="ARBA" id="ARBA00023125"/>
    </source>
</evidence>
<reference evidence="7 8" key="1">
    <citation type="submission" date="2017-06" db="EMBL/GenBank/DDBJ databases">
        <title>Ant-infecting Ophiocordyceps genomes reveal a high diversity of potential behavioral manipulation genes and a possible major role for enterotoxins.</title>
        <authorList>
            <person name="De Bekker C."/>
            <person name="Evans H.C."/>
            <person name="Brachmann A."/>
            <person name="Hughes D.P."/>
        </authorList>
    </citation>
    <scope>NUCLEOTIDE SEQUENCE [LARGE SCALE GENOMIC DNA]</scope>
    <source>
        <strain evidence="7 8">1348a</strain>
    </source>
</reference>
<accession>A0A2C5XUD1</accession>
<sequence length="237" mass="25264">MGENKRCHRLNKDCTSRPPAPPRIKKRPKRSRVAELEKRLNELSSQFVEGRIAAAAGSGASPAGSAEAVRLVAACQPSPESSSSSSSSAAVAAGIVKVPEKTGEILNLEYLFPSPSSTSMDLGDAPAPWPASPESGIKSWASPWPLPSEGNVLLAQYHDVFAHLFPFVVVPKTLAVGDMHTSRPFLWKAVMLVSCIYDGARQARLGEELLAEIGKAAIADGIKSLDLLQSLQLLVAW</sequence>
<dbReference type="AlphaFoldDB" id="A0A2C5XUD1"/>
<organism evidence="7 8">
    <name type="scientific">Ophiocordyceps australis</name>
    <dbReference type="NCBI Taxonomy" id="1399860"/>
    <lineage>
        <taxon>Eukaryota</taxon>
        <taxon>Fungi</taxon>
        <taxon>Dikarya</taxon>
        <taxon>Ascomycota</taxon>
        <taxon>Pezizomycotina</taxon>
        <taxon>Sordariomycetes</taxon>
        <taxon>Hypocreomycetidae</taxon>
        <taxon>Hypocreales</taxon>
        <taxon>Ophiocordycipitaceae</taxon>
        <taxon>Ophiocordyceps</taxon>
    </lineage>
</organism>
<dbReference type="Proteomes" id="UP000224854">
    <property type="component" value="Unassembled WGS sequence"/>
</dbReference>
<proteinExistence type="predicted"/>
<gene>
    <name evidence="7" type="ORF">CDD82_2503</name>
</gene>
<comment type="subcellular location">
    <subcellularLocation>
        <location evidence="1">Nucleus</location>
    </subcellularLocation>
</comment>